<dbReference type="Gene3D" id="3.60.15.10">
    <property type="entry name" value="Ribonuclease Z/Hydroxyacylglutathione hydrolase-like"/>
    <property type="match status" value="1"/>
</dbReference>
<name>A0A1H2EPM4_9BACT</name>
<keyword evidence="4" id="KW-1185">Reference proteome</keyword>
<accession>A0A1H2EPM4</accession>
<dbReference type="InterPro" id="IPR001279">
    <property type="entry name" value="Metallo-B-lactamas"/>
</dbReference>
<dbReference type="CDD" id="cd07713">
    <property type="entry name" value="DHPS-like_MBL-fold"/>
    <property type="match status" value="1"/>
</dbReference>
<feature type="domain" description="Metallo-beta-lactamase" evidence="2">
    <location>
        <begin position="55"/>
        <end position="129"/>
    </location>
</feature>
<dbReference type="EMBL" id="FNLL01000003">
    <property type="protein sequence ID" value="SDT97122.1"/>
    <property type="molecule type" value="Genomic_DNA"/>
</dbReference>
<reference evidence="4" key="1">
    <citation type="submission" date="2016-10" db="EMBL/GenBank/DDBJ databases">
        <authorList>
            <person name="Varghese N."/>
            <person name="Submissions S."/>
        </authorList>
    </citation>
    <scope>NUCLEOTIDE SEQUENCE [LARGE SCALE GENOMIC DNA]</scope>
    <source>
        <strain evidence="4">DSM 3384</strain>
    </source>
</reference>
<keyword evidence="1" id="KW-1133">Transmembrane helix</keyword>
<dbReference type="SUPFAM" id="SSF56281">
    <property type="entry name" value="Metallo-hydrolase/oxidoreductase"/>
    <property type="match status" value="1"/>
</dbReference>
<feature type="transmembrane region" description="Helical" evidence="1">
    <location>
        <begin position="12"/>
        <end position="33"/>
    </location>
</feature>
<organism evidence="3 4">
    <name type="scientific">Desulfobacula phenolica</name>
    <dbReference type="NCBI Taxonomy" id="90732"/>
    <lineage>
        <taxon>Bacteria</taxon>
        <taxon>Pseudomonadati</taxon>
        <taxon>Thermodesulfobacteriota</taxon>
        <taxon>Desulfobacteria</taxon>
        <taxon>Desulfobacterales</taxon>
        <taxon>Desulfobacteraceae</taxon>
        <taxon>Desulfobacula</taxon>
    </lineage>
</organism>
<keyword evidence="1" id="KW-0812">Transmembrane</keyword>
<dbReference type="GO" id="GO:0016740">
    <property type="term" value="F:transferase activity"/>
    <property type="evidence" value="ECO:0007669"/>
    <property type="project" value="TreeGrafter"/>
</dbReference>
<evidence type="ECO:0000256" key="1">
    <source>
        <dbReference type="SAM" id="Phobius"/>
    </source>
</evidence>
<gene>
    <name evidence="3" type="ORF">SAMN04487931_103277</name>
</gene>
<evidence type="ECO:0000313" key="4">
    <source>
        <dbReference type="Proteomes" id="UP000199608"/>
    </source>
</evidence>
<evidence type="ECO:0000313" key="3">
    <source>
        <dbReference type="EMBL" id="SDT97122.1"/>
    </source>
</evidence>
<dbReference type="AlphaFoldDB" id="A0A1H2EPM4"/>
<keyword evidence="1" id="KW-0472">Membrane</keyword>
<dbReference type="PANTHER" id="PTHR13754:SF13">
    <property type="entry name" value="METALLO-BETA-LACTAMASE SUPERFAMILY PROTEIN (AFU_ORTHOLOGUE AFUA_3G07630)"/>
    <property type="match status" value="1"/>
</dbReference>
<protein>
    <submittedName>
        <fullName evidence="3">7,8-dihydropterin-6-yl-methyl-4-(Beta-D-ribofuranosyl)aminobenzene 5'-phosphate synthase</fullName>
    </submittedName>
</protein>
<dbReference type="InterPro" id="IPR052926">
    <property type="entry name" value="Metallo-beta-lactamase_dom"/>
</dbReference>
<evidence type="ECO:0000259" key="2">
    <source>
        <dbReference type="Pfam" id="PF00753"/>
    </source>
</evidence>
<proteinExistence type="predicted"/>
<dbReference type="PANTHER" id="PTHR13754">
    <property type="entry name" value="METALLO-BETA-LACTAMASE SUPERFAMILY PROTEIN"/>
    <property type="match status" value="1"/>
</dbReference>
<dbReference type="Proteomes" id="UP000199608">
    <property type="component" value="Unassembled WGS sequence"/>
</dbReference>
<dbReference type="Pfam" id="PF00753">
    <property type="entry name" value="Lactamase_B"/>
    <property type="match status" value="1"/>
</dbReference>
<dbReference type="InterPro" id="IPR036866">
    <property type="entry name" value="RibonucZ/Hydroxyglut_hydro"/>
</dbReference>
<sequence length="270" mass="29155">MSAMELGGRIKIIQRITVVVFFLWDAVSAYGGLGLTIAYDNSPYMEGVTADWGFSCLVTAGRKKILFDTGKDGTILFSNASKLKIDLKAINAIVISHLHEDHTGGLFPVLGIQSNATVFLPEAMPEMQQQFQALGIKNLIVEKPMQIGKGLFLTGSMGKGIREQALIINTPPGLIIIAGCSHPGIINIISRSKELLHRPVYLVIGGFHSMPGTTEGMFKIIQQFKSLGVGKVGPAHCTDEKVKAFFKAAYGKNYITMGAGKILNFSVGKK</sequence>
<dbReference type="InterPro" id="IPR041712">
    <property type="entry name" value="DHPS-like_MBL-fold"/>
</dbReference>